<comment type="caution">
    <text evidence="1">The sequence shown here is derived from an EMBL/GenBank/DDBJ whole genome shotgun (WGS) entry which is preliminary data.</text>
</comment>
<organism evidence="1">
    <name type="scientific">marine sediment metagenome</name>
    <dbReference type="NCBI Taxonomy" id="412755"/>
    <lineage>
        <taxon>unclassified sequences</taxon>
        <taxon>metagenomes</taxon>
        <taxon>ecological metagenomes</taxon>
    </lineage>
</organism>
<sequence>NILQDIDKNNIDDLLEAVIKRNPQVIITSLKISG</sequence>
<gene>
    <name evidence="1" type="ORF">S06H3_67047</name>
</gene>
<feature type="non-terminal residue" evidence="1">
    <location>
        <position position="1"/>
    </location>
</feature>
<dbReference type="EMBL" id="BARV01046124">
    <property type="protein sequence ID" value="GAI63243.1"/>
    <property type="molecule type" value="Genomic_DNA"/>
</dbReference>
<protein>
    <submittedName>
        <fullName evidence="1">Uncharacterized protein</fullName>
    </submittedName>
</protein>
<reference evidence="1" key="1">
    <citation type="journal article" date="2014" name="Front. Microbiol.">
        <title>High frequency of phylogenetically diverse reductive dehalogenase-homologous genes in deep subseafloor sedimentary metagenomes.</title>
        <authorList>
            <person name="Kawai M."/>
            <person name="Futagami T."/>
            <person name="Toyoda A."/>
            <person name="Takaki Y."/>
            <person name="Nishi S."/>
            <person name="Hori S."/>
            <person name="Arai W."/>
            <person name="Tsubouchi T."/>
            <person name="Morono Y."/>
            <person name="Uchiyama I."/>
            <person name="Ito T."/>
            <person name="Fujiyama A."/>
            <person name="Inagaki F."/>
            <person name="Takami H."/>
        </authorList>
    </citation>
    <scope>NUCLEOTIDE SEQUENCE</scope>
    <source>
        <strain evidence="1">Expedition CK06-06</strain>
    </source>
</reference>
<accession>X1Q4T2</accession>
<proteinExistence type="predicted"/>
<evidence type="ECO:0000313" key="1">
    <source>
        <dbReference type="EMBL" id="GAI63243.1"/>
    </source>
</evidence>
<name>X1Q4T2_9ZZZZ</name>
<dbReference type="AlphaFoldDB" id="X1Q4T2"/>